<dbReference type="Proteomes" id="UP001150942">
    <property type="component" value="Unassembled WGS sequence"/>
</dbReference>
<evidence type="ECO:0000256" key="1">
    <source>
        <dbReference type="ARBA" id="ARBA00001947"/>
    </source>
</evidence>
<evidence type="ECO:0000256" key="9">
    <source>
        <dbReference type="ARBA" id="ARBA00022833"/>
    </source>
</evidence>
<evidence type="ECO:0000256" key="4">
    <source>
        <dbReference type="ARBA" id="ARBA00005988"/>
    </source>
</evidence>
<dbReference type="FunFam" id="3.40.630.10:FF:000060">
    <property type="entry name" value="Putative metallocarboxypeptidase ecm14"/>
    <property type="match status" value="1"/>
</dbReference>
<evidence type="ECO:0000256" key="16">
    <source>
        <dbReference type="PROSITE-ProRule" id="PRU01379"/>
    </source>
</evidence>
<dbReference type="PRINTS" id="PR00765">
    <property type="entry name" value="CRBOXYPTASEA"/>
</dbReference>
<evidence type="ECO:0000256" key="14">
    <source>
        <dbReference type="ARBA" id="ARBA00026187"/>
    </source>
</evidence>
<keyword evidence="10" id="KW-1015">Disulfide bond</keyword>
<gene>
    <name evidence="18" type="ORF">N7449_010022</name>
</gene>
<sequence length="552" mass="61854">MSSSYYPDINGYIPVNLRSDLRTPTLPSKPVIVTRHASFSPILVASTLLPLISAVPAGSSITPPPPLLPSHLTHSNPRPWARLRDWVIGSIWDVDHNRCSSKHSPPSNIHDRYGSDVVLRFHLRQPDEGEALASASQVLFLDIWTITSKFVDIRLADDMIPSLLDLLPLTLRTSYTPLIDNLADEIYASYPSRHRTDSDFRSGNAPGELKTISNGDLFFQEYQPLSVITQWMRLMASMFSSHVHMTSVGVSYEGRDIPALRLGASEHTSGPRKTIVIVGGTHAREWISTSTVTYVAYSLITHYGYSPAVTRLLQEYDWVLIPTLNPDGYVYSWESDRLWRKNRQPTGLPLCPGFDLDRAWDYEWDGESTRSNPCSENYAGAEPFEAIESQRLAQWAQNETVHGRADIVGFLDLHSYSQQILYPYAYSCSSVPPTLESLEELALGLAKAIRQTSHESYDVTSACEGILTNGITSGGSALDWFYHKLHVKFSYQIKLRDRGSYGFLLPSEHIVPTGKEIFHALLTFGKFVWGEEALDISFEDLMGDQIPLAESL</sequence>
<dbReference type="SUPFAM" id="SSF53187">
    <property type="entry name" value="Zn-dependent exopeptidases"/>
    <property type="match status" value="1"/>
</dbReference>
<comment type="caution">
    <text evidence="18">The sequence shown here is derived from an EMBL/GenBank/DDBJ whole genome shotgun (WGS) entry which is preliminary data.</text>
</comment>
<proteinExistence type="inferred from homology"/>
<dbReference type="PROSITE" id="PS52035">
    <property type="entry name" value="PEPTIDASE_M14"/>
    <property type="match status" value="1"/>
</dbReference>
<comment type="function">
    <text evidence="13">Inactive carboxypeptidase that may play a role in cell wall organization and biogenesis.</text>
</comment>
<dbReference type="SMART" id="SM00631">
    <property type="entry name" value="Zn_pept"/>
    <property type="match status" value="1"/>
</dbReference>
<dbReference type="GO" id="GO:0005576">
    <property type="term" value="C:extracellular region"/>
    <property type="evidence" value="ECO:0007669"/>
    <property type="project" value="UniProtKB-SubCell"/>
</dbReference>
<evidence type="ECO:0000256" key="7">
    <source>
        <dbReference type="ARBA" id="ARBA00022723"/>
    </source>
</evidence>
<reference evidence="18" key="1">
    <citation type="submission" date="2022-11" db="EMBL/GenBank/DDBJ databases">
        <authorList>
            <person name="Petersen C."/>
        </authorList>
    </citation>
    <scope>NUCLEOTIDE SEQUENCE</scope>
    <source>
        <strain evidence="18">IBT 20477</strain>
    </source>
</reference>
<dbReference type="GO" id="GO:0005773">
    <property type="term" value="C:vacuole"/>
    <property type="evidence" value="ECO:0007669"/>
    <property type="project" value="UniProtKB-SubCell"/>
</dbReference>
<dbReference type="InterPro" id="IPR000834">
    <property type="entry name" value="Peptidase_M14"/>
</dbReference>
<dbReference type="GO" id="GO:0004181">
    <property type="term" value="F:metallocarboxypeptidase activity"/>
    <property type="evidence" value="ECO:0007669"/>
    <property type="project" value="InterPro"/>
</dbReference>
<dbReference type="EMBL" id="JAPQKQ010000007">
    <property type="protein sequence ID" value="KAJ5187028.1"/>
    <property type="molecule type" value="Genomic_DNA"/>
</dbReference>
<dbReference type="GO" id="GO:0008270">
    <property type="term" value="F:zinc ion binding"/>
    <property type="evidence" value="ECO:0007669"/>
    <property type="project" value="InterPro"/>
</dbReference>
<evidence type="ECO:0000259" key="17">
    <source>
        <dbReference type="PROSITE" id="PS52035"/>
    </source>
</evidence>
<dbReference type="GO" id="GO:0071555">
    <property type="term" value="P:cell wall organization"/>
    <property type="evidence" value="ECO:0007669"/>
    <property type="project" value="UniProtKB-KW"/>
</dbReference>
<keyword evidence="8" id="KW-0732">Signal</keyword>
<dbReference type="OrthoDB" id="3626597at2759"/>
<keyword evidence="7" id="KW-0479">Metal-binding</keyword>
<dbReference type="Pfam" id="PF00246">
    <property type="entry name" value="Peptidase_M14"/>
    <property type="match status" value="1"/>
</dbReference>
<dbReference type="GO" id="GO:0006508">
    <property type="term" value="P:proteolysis"/>
    <property type="evidence" value="ECO:0007669"/>
    <property type="project" value="InterPro"/>
</dbReference>
<keyword evidence="5" id="KW-0964">Secreted</keyword>
<comment type="similarity">
    <text evidence="4 16">Belongs to the peptidase M14 family.</text>
</comment>
<dbReference type="PROSITE" id="PS00132">
    <property type="entry name" value="CARBOXYPEPT_ZN_1"/>
    <property type="match status" value="1"/>
</dbReference>
<keyword evidence="6" id="KW-0926">Vacuole</keyword>
<keyword evidence="12" id="KW-0961">Cell wall biogenesis/degradation</keyword>
<comment type="caution">
    <text evidence="16">Lacks conserved residue(s) required for the propagation of feature annotation.</text>
</comment>
<dbReference type="CDD" id="cd03860">
    <property type="entry name" value="M14_CP_A-B_like"/>
    <property type="match status" value="1"/>
</dbReference>
<protein>
    <recommendedName>
        <fullName evidence="14">Inactive metallocarboxypeptidase ECM14</fullName>
    </recommendedName>
    <alternativeName>
        <fullName evidence="15">Inactive metallocarboxypeptidase ecm14</fullName>
    </alternativeName>
</protein>
<evidence type="ECO:0000313" key="19">
    <source>
        <dbReference type="Proteomes" id="UP001150942"/>
    </source>
</evidence>
<evidence type="ECO:0000256" key="6">
    <source>
        <dbReference type="ARBA" id="ARBA00022554"/>
    </source>
</evidence>
<evidence type="ECO:0000256" key="5">
    <source>
        <dbReference type="ARBA" id="ARBA00022525"/>
    </source>
</evidence>
<evidence type="ECO:0000313" key="18">
    <source>
        <dbReference type="EMBL" id="KAJ5187028.1"/>
    </source>
</evidence>
<accession>A0A9W9M2W3</accession>
<evidence type="ECO:0000256" key="13">
    <source>
        <dbReference type="ARBA" id="ARBA00025210"/>
    </source>
</evidence>
<dbReference type="AlphaFoldDB" id="A0A9W9M2W3"/>
<dbReference type="PANTHER" id="PTHR11705:SF147">
    <property type="entry name" value="INACTIVE METALLOCARBOXYPEPTIDASE ECM14"/>
    <property type="match status" value="1"/>
</dbReference>
<keyword evidence="19" id="KW-1185">Reference proteome</keyword>
<evidence type="ECO:0000256" key="15">
    <source>
        <dbReference type="ARBA" id="ARBA00026213"/>
    </source>
</evidence>
<evidence type="ECO:0000256" key="3">
    <source>
        <dbReference type="ARBA" id="ARBA00004613"/>
    </source>
</evidence>
<dbReference type="PANTHER" id="PTHR11705">
    <property type="entry name" value="PROTEASE FAMILY M14 CARBOXYPEPTIDASE A,B"/>
    <property type="match status" value="1"/>
</dbReference>
<evidence type="ECO:0000256" key="2">
    <source>
        <dbReference type="ARBA" id="ARBA00004116"/>
    </source>
</evidence>
<evidence type="ECO:0000256" key="8">
    <source>
        <dbReference type="ARBA" id="ARBA00022729"/>
    </source>
</evidence>
<evidence type="ECO:0000256" key="12">
    <source>
        <dbReference type="ARBA" id="ARBA00023316"/>
    </source>
</evidence>
<dbReference type="InterPro" id="IPR057246">
    <property type="entry name" value="CARBOXYPEPT_ZN_1"/>
</dbReference>
<reference evidence="18" key="2">
    <citation type="journal article" date="2023" name="IMA Fungus">
        <title>Comparative genomic study of the Penicillium genus elucidates a diverse pangenome and 15 lateral gene transfer events.</title>
        <authorList>
            <person name="Petersen C."/>
            <person name="Sorensen T."/>
            <person name="Nielsen M.R."/>
            <person name="Sondergaard T.E."/>
            <person name="Sorensen J.L."/>
            <person name="Fitzpatrick D.A."/>
            <person name="Frisvad J.C."/>
            <person name="Nielsen K.L."/>
        </authorList>
    </citation>
    <scope>NUCLEOTIDE SEQUENCE</scope>
    <source>
        <strain evidence="18">IBT 20477</strain>
    </source>
</reference>
<evidence type="ECO:0000256" key="11">
    <source>
        <dbReference type="ARBA" id="ARBA00023180"/>
    </source>
</evidence>
<keyword evidence="9" id="KW-0862">Zinc</keyword>
<dbReference type="Gene3D" id="3.40.630.10">
    <property type="entry name" value="Zn peptidases"/>
    <property type="match status" value="1"/>
</dbReference>
<keyword evidence="11" id="KW-0325">Glycoprotein</keyword>
<organism evidence="18 19">
    <name type="scientific">Penicillium cf. viridicatum</name>
    <dbReference type="NCBI Taxonomy" id="2972119"/>
    <lineage>
        <taxon>Eukaryota</taxon>
        <taxon>Fungi</taxon>
        <taxon>Dikarya</taxon>
        <taxon>Ascomycota</taxon>
        <taxon>Pezizomycotina</taxon>
        <taxon>Eurotiomycetes</taxon>
        <taxon>Eurotiomycetidae</taxon>
        <taxon>Eurotiales</taxon>
        <taxon>Aspergillaceae</taxon>
        <taxon>Penicillium</taxon>
    </lineage>
</organism>
<evidence type="ECO:0000256" key="10">
    <source>
        <dbReference type="ARBA" id="ARBA00023157"/>
    </source>
</evidence>
<comment type="cofactor">
    <cofactor evidence="1">
        <name>Zn(2+)</name>
        <dbReference type="ChEBI" id="CHEBI:29105"/>
    </cofactor>
</comment>
<feature type="domain" description="Peptidase M14" evidence="17">
    <location>
        <begin position="221"/>
        <end position="528"/>
    </location>
</feature>
<name>A0A9W9M2W3_9EURO</name>
<comment type="subcellular location">
    <subcellularLocation>
        <location evidence="3">Secreted</location>
    </subcellularLocation>
    <subcellularLocation>
        <location evidence="2">Vacuole</location>
    </subcellularLocation>
</comment>